<dbReference type="EMBL" id="CP060780">
    <property type="protein sequence ID" value="QNP43037.1"/>
    <property type="molecule type" value="Genomic_DNA"/>
</dbReference>
<dbReference type="RefSeq" id="WP_187714467.1">
    <property type="nucleotide sequence ID" value="NZ_BAABJC010000001.1"/>
</dbReference>
<accession>A0ABX6SZN2</accession>
<evidence type="ECO:0000313" key="2">
    <source>
        <dbReference type="Proteomes" id="UP000516134"/>
    </source>
</evidence>
<sequence>MIGAMLFASVLASAAGQGGCADHWAVVLNAESFASNGAGKSFGATELEAFRSKAEGQIKAAINAACQSGAVKSAAARGIERISISSASGASDPFIYSTAKGQLTFEWIFAEEDLAIPAEKDVITGAACWTNPDGPACSSPGD</sequence>
<name>A0ABX6SZN2_9SPHN</name>
<dbReference type="Proteomes" id="UP000516134">
    <property type="component" value="Chromosome"/>
</dbReference>
<reference evidence="1 2" key="1">
    <citation type="submission" date="2020-08" db="EMBL/GenBank/DDBJ databases">
        <title>Genome sequence of Sphingomonas daechungensis KACC 18115T.</title>
        <authorList>
            <person name="Hyun D.-W."/>
            <person name="Bae J.-W."/>
        </authorList>
    </citation>
    <scope>NUCLEOTIDE SEQUENCE [LARGE SCALE GENOMIC DNA]</scope>
    <source>
        <strain evidence="1 2">KACC 18115</strain>
    </source>
</reference>
<keyword evidence="2" id="KW-1185">Reference proteome</keyword>
<gene>
    <name evidence="1" type="ORF">H9L15_13830</name>
</gene>
<organism evidence="1 2">
    <name type="scientific">Sphingomonas daechungensis</name>
    <dbReference type="NCBI Taxonomy" id="1176646"/>
    <lineage>
        <taxon>Bacteria</taxon>
        <taxon>Pseudomonadati</taxon>
        <taxon>Pseudomonadota</taxon>
        <taxon>Alphaproteobacteria</taxon>
        <taxon>Sphingomonadales</taxon>
        <taxon>Sphingomonadaceae</taxon>
        <taxon>Sphingomonas</taxon>
    </lineage>
</organism>
<protein>
    <submittedName>
        <fullName evidence="1">Uncharacterized protein</fullName>
    </submittedName>
</protein>
<evidence type="ECO:0000313" key="1">
    <source>
        <dbReference type="EMBL" id="QNP43037.1"/>
    </source>
</evidence>
<proteinExistence type="predicted"/>